<feature type="transmembrane region" description="Helical" evidence="6">
    <location>
        <begin position="161"/>
        <end position="181"/>
    </location>
</feature>
<evidence type="ECO:0000256" key="6">
    <source>
        <dbReference type="SAM" id="Phobius"/>
    </source>
</evidence>
<dbReference type="Proteomes" id="UP001595892">
    <property type="component" value="Unassembled WGS sequence"/>
</dbReference>
<proteinExistence type="inferred from homology"/>
<feature type="transmembrane region" description="Helical" evidence="6">
    <location>
        <begin position="260"/>
        <end position="278"/>
    </location>
</feature>
<dbReference type="RefSeq" id="WP_377004999.1">
    <property type="nucleotide sequence ID" value="NZ_JBHSGG010000033.1"/>
</dbReference>
<evidence type="ECO:0000256" key="2">
    <source>
        <dbReference type="ARBA" id="ARBA00022692"/>
    </source>
</evidence>
<feature type="transmembrane region" description="Helical" evidence="6">
    <location>
        <begin position="69"/>
        <end position="91"/>
    </location>
</feature>
<evidence type="ECO:0000313" key="8">
    <source>
        <dbReference type="Proteomes" id="UP001595892"/>
    </source>
</evidence>
<comment type="caution">
    <text evidence="7">The sequence shown here is derived from an EMBL/GenBank/DDBJ whole genome shotgun (WGS) entry which is preliminary data.</text>
</comment>
<dbReference type="PROSITE" id="PS01006">
    <property type="entry name" value="FORMATE_NITRITE_TP_2"/>
    <property type="match status" value="1"/>
</dbReference>
<evidence type="ECO:0000256" key="5">
    <source>
        <dbReference type="ARBA" id="ARBA00049660"/>
    </source>
</evidence>
<dbReference type="InterPro" id="IPR000292">
    <property type="entry name" value="For/NO2_transpt"/>
</dbReference>
<dbReference type="InterPro" id="IPR024002">
    <property type="entry name" value="For/NO2_transpt_CS"/>
</dbReference>
<keyword evidence="4 6" id="KW-0472">Membrane</keyword>
<dbReference type="PANTHER" id="PTHR30520">
    <property type="entry name" value="FORMATE TRANSPORTER-RELATED"/>
    <property type="match status" value="1"/>
</dbReference>
<keyword evidence="2 6" id="KW-0812">Transmembrane</keyword>
<keyword evidence="8" id="KW-1185">Reference proteome</keyword>
<evidence type="ECO:0000256" key="3">
    <source>
        <dbReference type="ARBA" id="ARBA00022989"/>
    </source>
</evidence>
<gene>
    <name evidence="7" type="ORF">ACFO3Q_12220</name>
</gene>
<feature type="transmembrane region" description="Helical" evidence="6">
    <location>
        <begin position="112"/>
        <end position="141"/>
    </location>
</feature>
<dbReference type="InterPro" id="IPR023271">
    <property type="entry name" value="Aquaporin-like"/>
</dbReference>
<dbReference type="PANTHER" id="PTHR30520:SF6">
    <property type="entry name" value="FORMATE_NITRATE FAMILY TRANSPORTER (EUROFUNG)"/>
    <property type="match status" value="1"/>
</dbReference>
<dbReference type="EMBL" id="JBHSGG010000033">
    <property type="protein sequence ID" value="MFC4728932.1"/>
    <property type="molecule type" value="Genomic_DNA"/>
</dbReference>
<comment type="subcellular location">
    <subcellularLocation>
        <location evidence="1">Membrane</location>
        <topology evidence="1">Multi-pass membrane protein</topology>
    </subcellularLocation>
</comment>
<dbReference type="Pfam" id="PF01226">
    <property type="entry name" value="Form_Nir_trans"/>
    <property type="match status" value="1"/>
</dbReference>
<protein>
    <submittedName>
        <fullName evidence="7">Formate/nitrite transporter family protein</fullName>
    </submittedName>
</protein>
<dbReference type="Gene3D" id="1.20.1080.10">
    <property type="entry name" value="Glycerol uptake facilitator protein"/>
    <property type="match status" value="1"/>
</dbReference>
<feature type="transmembrane region" description="Helical" evidence="6">
    <location>
        <begin position="193"/>
        <end position="212"/>
    </location>
</feature>
<name>A0ABV9NKT4_9GAMM</name>
<organism evidence="7 8">
    <name type="scientific">Coralloluteibacterium thermophilum</name>
    <dbReference type="NCBI Taxonomy" id="2707049"/>
    <lineage>
        <taxon>Bacteria</taxon>
        <taxon>Pseudomonadati</taxon>
        <taxon>Pseudomonadota</taxon>
        <taxon>Gammaproteobacteria</taxon>
        <taxon>Lysobacterales</taxon>
        <taxon>Lysobacteraceae</taxon>
        <taxon>Coralloluteibacterium</taxon>
    </lineage>
</organism>
<dbReference type="PROSITE" id="PS01005">
    <property type="entry name" value="FORMATE_NITRITE_TP_1"/>
    <property type="match status" value="1"/>
</dbReference>
<accession>A0ABV9NKT4</accession>
<evidence type="ECO:0000256" key="4">
    <source>
        <dbReference type="ARBA" id="ARBA00023136"/>
    </source>
</evidence>
<keyword evidence="3 6" id="KW-1133">Transmembrane helix</keyword>
<sequence length="281" mass="28096">MSKPDAVTVTDAGPADTARNTLEYLSGKVRRASGEVLVLALLAGAYIAFGAIAFLVTGAGGDGFAGTRVLAGGLAFSVGLILVVVAGAELFTGDTLLVVKRLRGSLDRGTMWRFWALVYAGNLVGALAVALLFVAAGGHAAGDGAVGLYALEVGQDKTTKGPGALFASGILANMLVCLAVWAAQAAGSVQGKILAIVGPIGVFVAAGLEHSVANMSILPIALLVKALAPQDFWATAGAAPADFAALTVGGALLNLGLSTLGNIVGGAAIGLAYWYAYLRGR</sequence>
<evidence type="ECO:0000313" key="7">
    <source>
        <dbReference type="EMBL" id="MFC4728932.1"/>
    </source>
</evidence>
<reference evidence="8" key="1">
    <citation type="journal article" date="2019" name="Int. J. Syst. Evol. Microbiol.">
        <title>The Global Catalogue of Microorganisms (GCM) 10K type strain sequencing project: providing services to taxonomists for standard genome sequencing and annotation.</title>
        <authorList>
            <consortium name="The Broad Institute Genomics Platform"/>
            <consortium name="The Broad Institute Genome Sequencing Center for Infectious Disease"/>
            <person name="Wu L."/>
            <person name="Ma J."/>
        </authorList>
    </citation>
    <scope>NUCLEOTIDE SEQUENCE [LARGE SCALE GENOMIC DNA]</scope>
    <source>
        <strain evidence="8">CGMCC 1.13574</strain>
    </source>
</reference>
<feature type="transmembrane region" description="Helical" evidence="6">
    <location>
        <begin position="36"/>
        <end position="57"/>
    </location>
</feature>
<evidence type="ECO:0000256" key="1">
    <source>
        <dbReference type="ARBA" id="ARBA00004141"/>
    </source>
</evidence>
<comment type="similarity">
    <text evidence="5">Belongs to the FNT transporter (TC 1.A.16) family.</text>
</comment>